<dbReference type="SUPFAM" id="SSF69705">
    <property type="entry name" value="Transcription factor NusA, N-terminal domain"/>
    <property type="match status" value="1"/>
</dbReference>
<dbReference type="InterPro" id="IPR010213">
    <property type="entry name" value="TF_NusA"/>
</dbReference>
<dbReference type="SMART" id="SM00322">
    <property type="entry name" value="KH"/>
    <property type="match status" value="1"/>
</dbReference>
<feature type="domain" description="S1 motif" evidence="8">
    <location>
        <begin position="138"/>
        <end position="204"/>
    </location>
</feature>
<keyword evidence="10" id="KW-1185">Reference proteome</keyword>
<keyword evidence="6 7" id="KW-0804">Transcription</keyword>
<dbReference type="CDD" id="cd22529">
    <property type="entry name" value="KH-II_NusA_rpt2"/>
    <property type="match status" value="1"/>
</dbReference>
<dbReference type="Pfam" id="PF13184">
    <property type="entry name" value="KH_NusA_1st"/>
    <property type="match status" value="1"/>
</dbReference>
<dbReference type="AlphaFoldDB" id="A0A0S3QRF9"/>
<dbReference type="CDD" id="cd02134">
    <property type="entry name" value="KH-II_NusA_rpt1"/>
    <property type="match status" value="1"/>
</dbReference>
<reference evidence="10" key="1">
    <citation type="journal article" date="2018" name="Science">
        <title>A primordial and reversible TCA cycle in a facultatively chemolithoautotrophic thermophile.</title>
        <authorList>
            <person name="Nunoura T."/>
            <person name="Chikaraishi Y."/>
            <person name="Izaki R."/>
            <person name="Suwa T."/>
            <person name="Sato T."/>
            <person name="Harada T."/>
            <person name="Mori K."/>
            <person name="Kato Y."/>
            <person name="Miyazaki M."/>
            <person name="Shimamura S."/>
            <person name="Yanagawa K."/>
            <person name="Shuto A."/>
            <person name="Ohkouchi N."/>
            <person name="Fujita N."/>
            <person name="Takaki Y."/>
            <person name="Atomi H."/>
            <person name="Takai K."/>
        </authorList>
    </citation>
    <scope>NUCLEOTIDE SEQUENCE [LARGE SCALE GENOMIC DNA]</scope>
    <source>
        <strain evidence="10">DSM 17441 / JCM 13301 / NBRC 103674 / ABI70S6</strain>
    </source>
</reference>
<dbReference type="STRING" id="1298851.TST_0101"/>
<dbReference type="GO" id="GO:0006353">
    <property type="term" value="P:DNA-templated transcription termination"/>
    <property type="evidence" value="ECO:0007669"/>
    <property type="project" value="UniProtKB-UniRule"/>
</dbReference>
<evidence type="ECO:0000256" key="5">
    <source>
        <dbReference type="ARBA" id="ARBA00023015"/>
    </source>
</evidence>
<proteinExistence type="inferred from homology"/>
<dbReference type="InterPro" id="IPR058582">
    <property type="entry name" value="KH_NusA_2nd"/>
</dbReference>
<dbReference type="EMBL" id="AP013035">
    <property type="protein sequence ID" value="BAT70911.1"/>
    <property type="molecule type" value="Genomic_DNA"/>
</dbReference>
<dbReference type="GO" id="GO:0005829">
    <property type="term" value="C:cytosol"/>
    <property type="evidence" value="ECO:0007669"/>
    <property type="project" value="TreeGrafter"/>
</dbReference>
<evidence type="ECO:0000259" key="8">
    <source>
        <dbReference type="PROSITE" id="PS50126"/>
    </source>
</evidence>
<name>A0A0S3QRF9_THET7</name>
<comment type="similarity">
    <text evidence="7">Belongs to the NusA family.</text>
</comment>
<dbReference type="PANTHER" id="PTHR22648:SF0">
    <property type="entry name" value="TRANSCRIPTION TERMINATION_ANTITERMINATION PROTEIN NUSA"/>
    <property type="match status" value="1"/>
</dbReference>
<dbReference type="InterPro" id="IPR036555">
    <property type="entry name" value="NusA_N_sf"/>
</dbReference>
<dbReference type="Gene3D" id="3.30.1480.10">
    <property type="entry name" value="NusA, N-terminal domain"/>
    <property type="match status" value="1"/>
</dbReference>
<dbReference type="GO" id="GO:0003723">
    <property type="term" value="F:RNA binding"/>
    <property type="evidence" value="ECO:0007669"/>
    <property type="project" value="UniProtKB-UniRule"/>
</dbReference>
<comment type="subcellular location">
    <subcellularLocation>
        <location evidence="7">Cytoplasm</location>
    </subcellularLocation>
</comment>
<dbReference type="GO" id="GO:0003700">
    <property type="term" value="F:DNA-binding transcription factor activity"/>
    <property type="evidence" value="ECO:0007669"/>
    <property type="project" value="InterPro"/>
</dbReference>
<dbReference type="InterPro" id="IPR009019">
    <property type="entry name" value="KH_sf_prok-type"/>
</dbReference>
<evidence type="ECO:0000256" key="4">
    <source>
        <dbReference type="ARBA" id="ARBA00022884"/>
    </source>
</evidence>
<dbReference type="InterPro" id="IPR013735">
    <property type="entry name" value="TF_NusA_N"/>
</dbReference>
<dbReference type="SMART" id="SM00316">
    <property type="entry name" value="S1"/>
    <property type="match status" value="1"/>
</dbReference>
<evidence type="ECO:0000256" key="7">
    <source>
        <dbReference type="HAMAP-Rule" id="MF_00945"/>
    </source>
</evidence>
<keyword evidence="3 7" id="KW-0889">Transcription antitermination</keyword>
<dbReference type="CDD" id="cd04455">
    <property type="entry name" value="S1_NusA"/>
    <property type="match status" value="1"/>
</dbReference>
<dbReference type="Gene3D" id="3.30.300.20">
    <property type="match status" value="2"/>
</dbReference>
<dbReference type="GO" id="GO:0031564">
    <property type="term" value="P:transcription antitermination"/>
    <property type="evidence" value="ECO:0007669"/>
    <property type="project" value="UniProtKB-UniRule"/>
</dbReference>
<dbReference type="OrthoDB" id="9807233at2"/>
<dbReference type="Pfam" id="PF08529">
    <property type="entry name" value="NusA_N"/>
    <property type="match status" value="1"/>
</dbReference>
<dbReference type="Pfam" id="PF26594">
    <property type="entry name" value="KH_NusA_2nd"/>
    <property type="match status" value="1"/>
</dbReference>
<dbReference type="HAMAP" id="MF_00945_B">
    <property type="entry name" value="NusA_B"/>
    <property type="match status" value="1"/>
</dbReference>
<evidence type="ECO:0000256" key="1">
    <source>
        <dbReference type="ARBA" id="ARBA00022472"/>
    </source>
</evidence>
<dbReference type="InterPro" id="IPR025249">
    <property type="entry name" value="TF_NusA_KH_1st"/>
</dbReference>
<gene>
    <name evidence="7 9" type="primary">nusA</name>
    <name evidence="9" type="ORF">TST_0101</name>
</gene>
<keyword evidence="4 7" id="KW-0694">RNA-binding</keyword>
<evidence type="ECO:0000313" key="9">
    <source>
        <dbReference type="EMBL" id="BAT70911.1"/>
    </source>
</evidence>
<dbReference type="InterPro" id="IPR012340">
    <property type="entry name" value="NA-bd_OB-fold"/>
</dbReference>
<dbReference type="KEGG" id="ttk:TST_0101"/>
<dbReference type="PROSITE" id="PS50126">
    <property type="entry name" value="S1"/>
    <property type="match status" value="1"/>
</dbReference>
<comment type="subunit">
    <text evidence="7">Monomer. Binds directly to the core enzyme of the DNA-dependent RNA polymerase and to nascent RNA.</text>
</comment>
<dbReference type="InterPro" id="IPR003029">
    <property type="entry name" value="S1_domain"/>
</dbReference>
<dbReference type="PANTHER" id="PTHR22648">
    <property type="entry name" value="TRANSCRIPTION TERMINATION FACTOR NUSA"/>
    <property type="match status" value="1"/>
</dbReference>
<organism evidence="9 10">
    <name type="scientific">Thermosulfidibacter takaii (strain DSM 17441 / JCM 13301 / NBRC 103674 / ABI70S6)</name>
    <dbReference type="NCBI Taxonomy" id="1298851"/>
    <lineage>
        <taxon>Bacteria</taxon>
        <taxon>Pseudomonadati</taxon>
        <taxon>Thermosulfidibacterota</taxon>
        <taxon>Thermosulfidibacteria</taxon>
        <taxon>Thermosulfidibacterales</taxon>
        <taxon>Thermosulfidibacteraceae</taxon>
    </lineage>
</organism>
<keyword evidence="5 7" id="KW-0805">Transcription regulation</keyword>
<evidence type="ECO:0000256" key="6">
    <source>
        <dbReference type="ARBA" id="ARBA00023163"/>
    </source>
</evidence>
<dbReference type="PROSITE" id="PS50084">
    <property type="entry name" value="KH_TYPE_1"/>
    <property type="match status" value="1"/>
</dbReference>
<dbReference type="FunFam" id="3.30.300.20:FF:000002">
    <property type="entry name" value="Transcription termination/antitermination protein NusA"/>
    <property type="match status" value="1"/>
</dbReference>
<dbReference type="FunFam" id="3.30.300.20:FF:000005">
    <property type="entry name" value="Transcription termination/antitermination protein NusA"/>
    <property type="match status" value="1"/>
</dbReference>
<dbReference type="NCBIfam" id="TIGR01953">
    <property type="entry name" value="NusA"/>
    <property type="match status" value="1"/>
</dbReference>
<dbReference type="Gene3D" id="2.40.50.140">
    <property type="entry name" value="Nucleic acid-binding proteins"/>
    <property type="match status" value="1"/>
</dbReference>
<dbReference type="SUPFAM" id="SSF54814">
    <property type="entry name" value="Prokaryotic type KH domain (KH-domain type II)"/>
    <property type="match status" value="2"/>
</dbReference>
<evidence type="ECO:0000256" key="2">
    <source>
        <dbReference type="ARBA" id="ARBA00022490"/>
    </source>
</evidence>
<dbReference type="SUPFAM" id="SSF50249">
    <property type="entry name" value="Nucleic acid-binding proteins"/>
    <property type="match status" value="1"/>
</dbReference>
<keyword evidence="2 7" id="KW-0963">Cytoplasm</keyword>
<dbReference type="RefSeq" id="WP_068548652.1">
    <property type="nucleotide sequence ID" value="NZ_AP013035.1"/>
</dbReference>
<evidence type="ECO:0000256" key="3">
    <source>
        <dbReference type="ARBA" id="ARBA00022814"/>
    </source>
</evidence>
<dbReference type="InterPro" id="IPR030842">
    <property type="entry name" value="TF_NusA_bacterial"/>
</dbReference>
<dbReference type="InterPro" id="IPR015946">
    <property type="entry name" value="KH_dom-like_a/b"/>
</dbReference>
<protein>
    <recommendedName>
        <fullName evidence="7">Transcription termination/antitermination protein NusA</fullName>
    </recommendedName>
</protein>
<comment type="function">
    <text evidence="7">Participates in both transcription termination and antitermination.</text>
</comment>
<evidence type="ECO:0000313" key="10">
    <source>
        <dbReference type="Proteomes" id="UP000063234"/>
    </source>
</evidence>
<dbReference type="PATRIC" id="fig|1298851.3.peg.104"/>
<dbReference type="Pfam" id="PF00575">
    <property type="entry name" value="S1"/>
    <property type="match status" value="1"/>
</dbReference>
<dbReference type="Proteomes" id="UP000063234">
    <property type="component" value="Chromosome"/>
</dbReference>
<sequence>MKGKELIYTIELLEQEKGIPKEKIIELLEDSIQSAIKRRLLNDIDIEVKLDVNTGEFNAYQLKKVVEDKENYDPNKEIPLSDAVKIQDEVQVGDIIKLPFAVEGMGRIAAKATMQVLTHRLTQLERDVVYNFFKEREGDIIQGAVVREEKGNIIVDLMGRAEGILPPREQVKGERYRRGDSMKFYILEVKRGRGGEPRIILSRTHPRLVQRLFEKEMPEVVAGLVSVVAVARDPGDRAKVAVKANDPDVDPVGACIGVRGARIQSIVRELHGENIDVILYSEDPKEFIANALKPAKVKKIILDEENKTAKVIVDDDQFSLALGKKGQNVRLAAKLTGWKIDIKTVSEYGGLPEEGEE</sequence>
<dbReference type="InterPro" id="IPR004087">
    <property type="entry name" value="KH_dom"/>
</dbReference>
<accession>A0A0S3QRF9</accession>
<keyword evidence="1 7" id="KW-0806">Transcription termination</keyword>